<keyword evidence="2" id="KW-0413">Isomerase</keyword>
<reference evidence="2 3" key="1">
    <citation type="submission" date="2018-08" db="EMBL/GenBank/DDBJ databases">
        <title>A genome reference for cultivated species of the human gut microbiota.</title>
        <authorList>
            <person name="Zou Y."/>
            <person name="Xue W."/>
            <person name="Luo G."/>
        </authorList>
    </citation>
    <scope>NUCLEOTIDE SEQUENCE [LARGE SCALE GENOMIC DNA]</scope>
    <source>
        <strain evidence="2 3">TF05-11AC</strain>
    </source>
</reference>
<comment type="similarity">
    <text evidence="1">Belongs to the enoyl-CoA hydratase/isomerase family.</text>
</comment>
<evidence type="ECO:0000313" key="2">
    <source>
        <dbReference type="EMBL" id="RGL91485.1"/>
    </source>
</evidence>
<comment type="caution">
    <text evidence="2">The sequence shown here is derived from an EMBL/GenBank/DDBJ whole genome shotgun (WGS) entry which is preliminary data.</text>
</comment>
<evidence type="ECO:0000256" key="1">
    <source>
        <dbReference type="ARBA" id="ARBA00005254"/>
    </source>
</evidence>
<proteinExistence type="inferred from homology"/>
<dbReference type="SUPFAM" id="SSF52096">
    <property type="entry name" value="ClpP/crotonase"/>
    <property type="match status" value="1"/>
</dbReference>
<dbReference type="Pfam" id="PF00378">
    <property type="entry name" value="ECH_1"/>
    <property type="match status" value="1"/>
</dbReference>
<dbReference type="RefSeq" id="WP_117624516.1">
    <property type="nucleotide sequence ID" value="NZ_QRQF01000071.1"/>
</dbReference>
<dbReference type="AlphaFoldDB" id="A0A3E4TK59"/>
<evidence type="ECO:0000313" key="3">
    <source>
        <dbReference type="Proteomes" id="UP000261257"/>
    </source>
</evidence>
<dbReference type="InterPro" id="IPR001753">
    <property type="entry name" value="Enoyl-CoA_hydra/iso"/>
</dbReference>
<dbReference type="InterPro" id="IPR051683">
    <property type="entry name" value="Enoyl-CoA_Hydratase/Isomerase"/>
</dbReference>
<protein>
    <submittedName>
        <fullName evidence="2">Enoyl-CoA hydratase/isomerase family protein</fullName>
    </submittedName>
</protein>
<sequence>MDCQYVKLEKKGAIRSITYHSDKEQNLLTIQGMQEILWAIEECRYDEDCRALLFTGWDDCFCMGGYLGDYKNQGAEKIIQFADMLTELHKQMSRFPKPTVAAVNGHTGGGGLSFLETFDMAVSVPWAEFSLPERQNDLAPMISLMSVQNSFSRKICMEMAGLGTRLHADQAMGAGIINRIAENDVMEEAAEYAKRLSDCNISAFGVCKQFYMTASGLSYEQQLEIGKQYLVTMLKSKERKHT</sequence>
<dbReference type="GO" id="GO:0016853">
    <property type="term" value="F:isomerase activity"/>
    <property type="evidence" value="ECO:0007669"/>
    <property type="project" value="UniProtKB-KW"/>
</dbReference>
<dbReference type="InterPro" id="IPR029045">
    <property type="entry name" value="ClpP/crotonase-like_dom_sf"/>
</dbReference>
<name>A0A3E4TK59_9FIRM</name>
<organism evidence="2 3">
    <name type="scientific">Hungatella hathewayi</name>
    <dbReference type="NCBI Taxonomy" id="154046"/>
    <lineage>
        <taxon>Bacteria</taxon>
        <taxon>Bacillati</taxon>
        <taxon>Bacillota</taxon>
        <taxon>Clostridia</taxon>
        <taxon>Lachnospirales</taxon>
        <taxon>Lachnospiraceae</taxon>
        <taxon>Hungatella</taxon>
    </lineage>
</organism>
<gene>
    <name evidence="2" type="ORF">DXC39_33535</name>
</gene>
<dbReference type="CDD" id="cd06558">
    <property type="entry name" value="crotonase-like"/>
    <property type="match status" value="1"/>
</dbReference>
<dbReference type="Proteomes" id="UP000261257">
    <property type="component" value="Unassembled WGS sequence"/>
</dbReference>
<dbReference type="Gene3D" id="3.90.226.10">
    <property type="entry name" value="2-enoyl-CoA Hydratase, Chain A, domain 1"/>
    <property type="match status" value="1"/>
</dbReference>
<dbReference type="PANTHER" id="PTHR42964">
    <property type="entry name" value="ENOYL-COA HYDRATASE"/>
    <property type="match status" value="1"/>
</dbReference>
<dbReference type="EMBL" id="QSSQ01000086">
    <property type="protein sequence ID" value="RGL91485.1"/>
    <property type="molecule type" value="Genomic_DNA"/>
</dbReference>
<dbReference type="PANTHER" id="PTHR42964:SF1">
    <property type="entry name" value="POLYKETIDE BIOSYNTHESIS ENOYL-COA HYDRATASE PKSH-RELATED"/>
    <property type="match status" value="1"/>
</dbReference>
<accession>A0A3E4TK59</accession>